<organism evidence="2 3">
    <name type="scientific">Mucuna pruriens</name>
    <name type="common">Velvet bean</name>
    <name type="synonym">Dolichos pruriens</name>
    <dbReference type="NCBI Taxonomy" id="157652"/>
    <lineage>
        <taxon>Eukaryota</taxon>
        <taxon>Viridiplantae</taxon>
        <taxon>Streptophyta</taxon>
        <taxon>Embryophyta</taxon>
        <taxon>Tracheophyta</taxon>
        <taxon>Spermatophyta</taxon>
        <taxon>Magnoliopsida</taxon>
        <taxon>eudicotyledons</taxon>
        <taxon>Gunneridae</taxon>
        <taxon>Pentapetalae</taxon>
        <taxon>rosids</taxon>
        <taxon>fabids</taxon>
        <taxon>Fabales</taxon>
        <taxon>Fabaceae</taxon>
        <taxon>Papilionoideae</taxon>
        <taxon>50 kb inversion clade</taxon>
        <taxon>NPAAA clade</taxon>
        <taxon>indigoferoid/millettioid clade</taxon>
        <taxon>Phaseoleae</taxon>
        <taxon>Mucuna</taxon>
    </lineage>
</organism>
<accession>A0A371EDU1</accession>
<dbReference type="AlphaFoldDB" id="A0A371EDU1"/>
<dbReference type="EMBL" id="QJKJ01014493">
    <property type="protein sequence ID" value="RDX64210.1"/>
    <property type="molecule type" value="Genomic_DNA"/>
</dbReference>
<proteinExistence type="predicted"/>
<feature type="region of interest" description="Disordered" evidence="1">
    <location>
        <begin position="58"/>
        <end position="81"/>
    </location>
</feature>
<name>A0A371EDU1_MUCPR</name>
<reference evidence="2" key="1">
    <citation type="submission" date="2018-05" db="EMBL/GenBank/DDBJ databases">
        <title>Draft genome of Mucuna pruriens seed.</title>
        <authorList>
            <person name="Nnadi N.E."/>
            <person name="Vos R."/>
            <person name="Hasami M.H."/>
            <person name="Devisetty U.K."/>
            <person name="Aguiy J.C."/>
        </authorList>
    </citation>
    <scope>NUCLEOTIDE SEQUENCE [LARGE SCALE GENOMIC DNA]</scope>
    <source>
        <strain evidence="2">JCA_2017</strain>
    </source>
</reference>
<dbReference type="OrthoDB" id="1713262at2759"/>
<sequence>MKDELKSMQDNDVLDLVELPEGVKPIGCKWIFKTKNGSKDILRLSQKNYINKVLDRFNMKDSKPGDTPTVKGDKFSLKQCPNNDLERNEINKVDG</sequence>
<comment type="caution">
    <text evidence="2">The sequence shown here is derived from an EMBL/GenBank/DDBJ whole genome shotgun (WGS) entry which is preliminary data.</text>
</comment>
<protein>
    <recommendedName>
        <fullName evidence="4">Reverse transcriptase Ty1/copia-type domain-containing protein</fullName>
    </recommendedName>
</protein>
<gene>
    <name evidence="2" type="ORF">CR513_57265</name>
</gene>
<dbReference type="Proteomes" id="UP000257109">
    <property type="component" value="Unassembled WGS sequence"/>
</dbReference>
<keyword evidence="3" id="KW-1185">Reference proteome</keyword>
<evidence type="ECO:0000313" key="2">
    <source>
        <dbReference type="EMBL" id="RDX64210.1"/>
    </source>
</evidence>
<evidence type="ECO:0000256" key="1">
    <source>
        <dbReference type="SAM" id="MobiDB-lite"/>
    </source>
</evidence>
<feature type="non-terminal residue" evidence="2">
    <location>
        <position position="1"/>
    </location>
</feature>
<evidence type="ECO:0000313" key="3">
    <source>
        <dbReference type="Proteomes" id="UP000257109"/>
    </source>
</evidence>
<evidence type="ECO:0008006" key="4">
    <source>
        <dbReference type="Google" id="ProtNLM"/>
    </source>
</evidence>